<reference evidence="3" key="1">
    <citation type="submission" date="2017-01" db="EMBL/GenBank/DDBJ databases">
        <authorList>
            <person name="Varghese N."/>
            <person name="Submissions S."/>
        </authorList>
    </citation>
    <scope>NUCLEOTIDE SEQUENCE [LARGE SCALE GENOMIC DNA]</scope>
    <source>
        <strain evidence="3">DSM 23145</strain>
    </source>
</reference>
<feature type="transmembrane region" description="Helical" evidence="1">
    <location>
        <begin position="101"/>
        <end position="123"/>
    </location>
</feature>
<feature type="transmembrane region" description="Helical" evidence="1">
    <location>
        <begin position="170"/>
        <end position="188"/>
    </location>
</feature>
<dbReference type="OrthoDB" id="1246162at2"/>
<dbReference type="Pfam" id="PF14093">
    <property type="entry name" value="DUF4271"/>
    <property type="match status" value="1"/>
</dbReference>
<evidence type="ECO:0000313" key="2">
    <source>
        <dbReference type="EMBL" id="SIS71873.1"/>
    </source>
</evidence>
<dbReference type="AlphaFoldDB" id="A0A1N7LDM1"/>
<dbReference type="EMBL" id="FTOI01000005">
    <property type="protein sequence ID" value="SIS71873.1"/>
    <property type="molecule type" value="Genomic_DNA"/>
</dbReference>
<proteinExistence type="predicted"/>
<keyword evidence="1" id="KW-1133">Transmembrane helix</keyword>
<dbReference type="InterPro" id="IPR025367">
    <property type="entry name" value="DUF4271"/>
</dbReference>
<keyword evidence="1" id="KW-0472">Membrane</keyword>
<evidence type="ECO:0000313" key="3">
    <source>
        <dbReference type="Proteomes" id="UP000185839"/>
    </source>
</evidence>
<dbReference type="STRING" id="713588.SAMN05421789_10521"/>
<feature type="transmembrane region" description="Helical" evidence="1">
    <location>
        <begin position="20"/>
        <end position="38"/>
    </location>
</feature>
<name>A0A1N7LDM1_9FLAO</name>
<evidence type="ECO:0008006" key="4">
    <source>
        <dbReference type="Google" id="ProtNLM"/>
    </source>
</evidence>
<feature type="transmembrane region" description="Helical" evidence="1">
    <location>
        <begin position="135"/>
        <end position="158"/>
    </location>
</feature>
<gene>
    <name evidence="2" type="ORF">SAMN05421789_10521</name>
</gene>
<keyword evidence="3" id="KW-1185">Reference proteome</keyword>
<protein>
    <recommendedName>
        <fullName evidence="4">DUF4271 domain-containing protein</fullName>
    </recommendedName>
</protein>
<dbReference type="Proteomes" id="UP000185839">
    <property type="component" value="Unassembled WGS sequence"/>
</dbReference>
<feature type="transmembrane region" description="Helical" evidence="1">
    <location>
        <begin position="59"/>
        <end position="81"/>
    </location>
</feature>
<evidence type="ECO:0000256" key="1">
    <source>
        <dbReference type="SAM" id="Phobius"/>
    </source>
</evidence>
<keyword evidence="1" id="KW-0812">Transmembrane</keyword>
<organism evidence="2 3">
    <name type="scientific">Kaistella chaponensis</name>
    <dbReference type="NCBI Taxonomy" id="713588"/>
    <lineage>
        <taxon>Bacteria</taxon>
        <taxon>Pseudomonadati</taxon>
        <taxon>Bacteroidota</taxon>
        <taxon>Flavobacteriia</taxon>
        <taxon>Flavobacteriales</taxon>
        <taxon>Weeksellaceae</taxon>
        <taxon>Chryseobacterium group</taxon>
        <taxon>Kaistella</taxon>
    </lineage>
</organism>
<feature type="transmembrane region" description="Helical" evidence="1">
    <location>
        <begin position="200"/>
        <end position="220"/>
    </location>
</feature>
<accession>A0A1N7LDM1</accession>
<sequence length="222" mass="26480">MLTFAKNLDLIRIAQQNDWVVFIIIGCLFLYVFMLFSLQRDSSVRGFLTQKFSDSSNNFLSWTIISAVFCLVFATFVSHYIPVVPKIARDFTFFGYELNKFGFTITVVAAFYFIKNLLSYLFFAGTGTLRKWDLFCFTVSKFYFCISIIMIVLCVMSYYFPDAELQRLPFYFVGLLLMFVFKQFYYLFHQNDILPQKWYYKFLYICTLQIVPFLVLWKVLFF</sequence>